<dbReference type="GO" id="GO:0004519">
    <property type="term" value="F:endonuclease activity"/>
    <property type="evidence" value="ECO:0007669"/>
    <property type="project" value="UniProtKB-KW"/>
</dbReference>
<dbReference type="PANTHER" id="PTHR12121:SF36">
    <property type="entry name" value="ENDONUCLEASE_EXONUCLEASE_PHOSPHATASE DOMAIN-CONTAINING PROTEIN"/>
    <property type="match status" value="1"/>
</dbReference>
<sequence length="266" mass="30203">MGFTEPSTHLKVMSFNIRYDNPGDGEHAWDHRKDRVINLIHFYQPDIFGLQEAVHHQVTYVEDHFPDYKRVGVGRDDGKQKGEYSPLFFNASAFEMIDSGTFWLSTTPDKPSKDWDAALPRIATWALLRRTNTNDTLLACNTHFDHRGEKARVESAKLLKSKLPQLAQKHPLILTGDFNSTPTSDPYKTLAGGNTLKDAYKQSEITAVGPYRSFGGFEVVADGQGERIDYIFVSDKIKVHRYATITEEQDGSYPSDHFPVFAEISW</sequence>
<dbReference type="InterPro" id="IPR050410">
    <property type="entry name" value="CCR4/nocturin_mRNA_transcr"/>
</dbReference>
<feature type="domain" description="Endonuclease/exonuclease/phosphatase" evidence="1">
    <location>
        <begin position="13"/>
        <end position="257"/>
    </location>
</feature>
<keyword evidence="2" id="KW-0378">Hydrolase</keyword>
<keyword evidence="2" id="KW-0540">Nuclease</keyword>
<evidence type="ECO:0000313" key="2">
    <source>
        <dbReference type="EMBL" id="WKN36303.1"/>
    </source>
</evidence>
<evidence type="ECO:0000259" key="1">
    <source>
        <dbReference type="Pfam" id="PF03372"/>
    </source>
</evidence>
<gene>
    <name evidence="2" type="ORF">K4G66_28485</name>
</gene>
<reference evidence="2" key="1">
    <citation type="journal article" date="2023" name="Comput. Struct. Biotechnol. J.">
        <title>Discovery of a novel marine Bacteroidetes with a rich repertoire of carbohydrate-active enzymes.</title>
        <authorList>
            <person name="Chen B."/>
            <person name="Liu G."/>
            <person name="Chen Q."/>
            <person name="Wang H."/>
            <person name="Liu L."/>
            <person name="Tang K."/>
        </authorList>
    </citation>
    <scope>NUCLEOTIDE SEQUENCE</scope>
    <source>
        <strain evidence="2">TK19036</strain>
    </source>
</reference>
<accession>A0AA49GMT8</accession>
<dbReference type="SUPFAM" id="SSF56219">
    <property type="entry name" value="DNase I-like"/>
    <property type="match status" value="1"/>
</dbReference>
<dbReference type="EMBL" id="CP120682">
    <property type="protein sequence ID" value="WKN36303.1"/>
    <property type="molecule type" value="Genomic_DNA"/>
</dbReference>
<dbReference type="GO" id="GO:0000175">
    <property type="term" value="F:3'-5'-RNA exonuclease activity"/>
    <property type="evidence" value="ECO:0007669"/>
    <property type="project" value="TreeGrafter"/>
</dbReference>
<keyword evidence="2" id="KW-0255">Endonuclease</keyword>
<dbReference type="InterPro" id="IPR036691">
    <property type="entry name" value="Endo/exonu/phosph_ase_sf"/>
</dbReference>
<organism evidence="2">
    <name type="scientific">Roseihalotalea indica</name>
    <dbReference type="NCBI Taxonomy" id="2867963"/>
    <lineage>
        <taxon>Bacteria</taxon>
        <taxon>Pseudomonadati</taxon>
        <taxon>Bacteroidota</taxon>
        <taxon>Cytophagia</taxon>
        <taxon>Cytophagales</taxon>
        <taxon>Catalimonadaceae</taxon>
        <taxon>Roseihalotalea</taxon>
    </lineage>
</organism>
<reference evidence="2" key="2">
    <citation type="journal article" date="2024" name="Antonie Van Leeuwenhoek">
        <title>Roseihalotalea indica gen. nov., sp. nov., a halophilic Bacteroidetes from mesopelagic Southwest Indian Ocean with higher carbohydrate metabolic potential.</title>
        <authorList>
            <person name="Chen B."/>
            <person name="Zhang M."/>
            <person name="Lin D."/>
            <person name="Ye J."/>
            <person name="Tang K."/>
        </authorList>
    </citation>
    <scope>NUCLEOTIDE SEQUENCE</scope>
    <source>
        <strain evidence="2">TK19036</strain>
    </source>
</reference>
<dbReference type="CDD" id="cd09083">
    <property type="entry name" value="EEP-1"/>
    <property type="match status" value="1"/>
</dbReference>
<protein>
    <submittedName>
        <fullName evidence="2">Endonuclease/exonuclease/phosphatase family protein</fullName>
    </submittedName>
</protein>
<dbReference type="InterPro" id="IPR005135">
    <property type="entry name" value="Endo/exonuclease/phosphatase"/>
</dbReference>
<proteinExistence type="predicted"/>
<name>A0AA49GMT8_9BACT</name>
<dbReference type="Gene3D" id="3.60.10.10">
    <property type="entry name" value="Endonuclease/exonuclease/phosphatase"/>
    <property type="match status" value="1"/>
</dbReference>
<dbReference type="AlphaFoldDB" id="A0AA49GMT8"/>
<dbReference type="Pfam" id="PF03372">
    <property type="entry name" value="Exo_endo_phos"/>
    <property type="match status" value="1"/>
</dbReference>
<dbReference type="PANTHER" id="PTHR12121">
    <property type="entry name" value="CARBON CATABOLITE REPRESSOR PROTEIN 4"/>
    <property type="match status" value="1"/>
</dbReference>